<proteinExistence type="inferred from homology"/>
<evidence type="ECO:0000256" key="3">
    <source>
        <dbReference type="ARBA" id="ARBA00022927"/>
    </source>
</evidence>
<gene>
    <name evidence="11" type="ORF">B296_00018621</name>
</gene>
<evidence type="ECO:0000256" key="2">
    <source>
        <dbReference type="ARBA" id="ARBA00022448"/>
    </source>
</evidence>
<dbReference type="AlphaFoldDB" id="A0A426Z885"/>
<name>A0A426Z885_ENSVE</name>
<dbReference type="GO" id="GO:1990429">
    <property type="term" value="C:peroxisomal importomer complex"/>
    <property type="evidence" value="ECO:0007669"/>
    <property type="project" value="TreeGrafter"/>
</dbReference>
<dbReference type="GO" id="GO:0016560">
    <property type="term" value="P:protein import into peroxisome matrix, docking"/>
    <property type="evidence" value="ECO:0007669"/>
    <property type="project" value="InterPro"/>
</dbReference>
<dbReference type="GO" id="GO:0005778">
    <property type="term" value="C:peroxisomal membrane"/>
    <property type="evidence" value="ECO:0007669"/>
    <property type="project" value="UniProtKB-SubCell"/>
</dbReference>
<evidence type="ECO:0000256" key="10">
    <source>
        <dbReference type="SAM" id="Phobius"/>
    </source>
</evidence>
<evidence type="ECO:0000256" key="1">
    <source>
        <dbReference type="ARBA" id="ARBA00006033"/>
    </source>
</evidence>
<evidence type="ECO:0000256" key="9">
    <source>
        <dbReference type="SAM" id="MobiDB-lite"/>
    </source>
</evidence>
<feature type="region of interest" description="Disordered" evidence="9">
    <location>
        <begin position="211"/>
        <end position="248"/>
    </location>
</feature>
<keyword evidence="4" id="KW-0811">Translocation</keyword>
<comment type="similarity">
    <text evidence="1">Belongs to the peroxin-13 family.</text>
</comment>
<keyword evidence="3" id="KW-0653">Protein transport</keyword>
<evidence type="ECO:0000256" key="4">
    <source>
        <dbReference type="ARBA" id="ARBA00023010"/>
    </source>
</evidence>
<feature type="transmembrane region" description="Helical" evidence="10">
    <location>
        <begin position="149"/>
        <end position="169"/>
    </location>
</feature>
<dbReference type="EMBL" id="AMZH03007901">
    <property type="protein sequence ID" value="RRT60165.1"/>
    <property type="molecule type" value="Genomic_DNA"/>
</dbReference>
<dbReference type="PANTHER" id="PTHR19332:SF1">
    <property type="entry name" value="PEROXISOMAL MEMBRANE PROTEIN PEX13"/>
    <property type="match status" value="1"/>
</dbReference>
<dbReference type="PANTHER" id="PTHR19332">
    <property type="entry name" value="PEROXISOMAL MEMBRANE PROTEIN PEX13"/>
    <property type="match status" value="1"/>
</dbReference>
<evidence type="ECO:0000256" key="8">
    <source>
        <dbReference type="ARBA" id="ARBA00046271"/>
    </source>
</evidence>
<keyword evidence="5 10" id="KW-0472">Membrane</keyword>
<feature type="non-terminal residue" evidence="11">
    <location>
        <position position="1"/>
    </location>
</feature>
<evidence type="ECO:0000256" key="6">
    <source>
        <dbReference type="ARBA" id="ARBA00023140"/>
    </source>
</evidence>
<evidence type="ECO:0000313" key="11">
    <source>
        <dbReference type="EMBL" id="RRT60165.1"/>
    </source>
</evidence>
<keyword evidence="2" id="KW-0813">Transport</keyword>
<sequence length="248" mass="26519">NLPPKPWERAGTTSGPAPFKPPSSGSTSDVVEASGTAKPGEIVPTADRNVTANSTTLARPVPPRPWQNYGTSYGGNLFGSLWDSYTPSSVIKVLKLPFLMQVMVQTCIIQAMVQACMGGVLEVHTVVACMAIICTQATVVACMEVLECMGVACTIVALVAPWVVMGWAWEARMVIKIQIVHMVLHHRHRASGCPFSGWILGIRTKTRKQQQLGPGELPAPAGQQYLEGPKAPAGAWDSVWGNDVKGSD</sequence>
<protein>
    <recommendedName>
        <fullName evidence="7">Peroxin-13</fullName>
    </recommendedName>
</protein>
<comment type="subcellular location">
    <subcellularLocation>
        <location evidence="8">Peroxisome membrane</location>
    </subcellularLocation>
</comment>
<evidence type="ECO:0000313" key="12">
    <source>
        <dbReference type="Proteomes" id="UP000287651"/>
    </source>
</evidence>
<evidence type="ECO:0000256" key="5">
    <source>
        <dbReference type="ARBA" id="ARBA00023136"/>
    </source>
</evidence>
<keyword evidence="6" id="KW-0576">Peroxisome</keyword>
<comment type="caution">
    <text evidence="11">The sequence shown here is derived from an EMBL/GenBank/DDBJ whole genome shotgun (WGS) entry which is preliminary data.</text>
</comment>
<organism evidence="11 12">
    <name type="scientific">Ensete ventricosum</name>
    <name type="common">Abyssinian banana</name>
    <name type="synonym">Musa ensete</name>
    <dbReference type="NCBI Taxonomy" id="4639"/>
    <lineage>
        <taxon>Eukaryota</taxon>
        <taxon>Viridiplantae</taxon>
        <taxon>Streptophyta</taxon>
        <taxon>Embryophyta</taxon>
        <taxon>Tracheophyta</taxon>
        <taxon>Spermatophyta</taxon>
        <taxon>Magnoliopsida</taxon>
        <taxon>Liliopsida</taxon>
        <taxon>Zingiberales</taxon>
        <taxon>Musaceae</taxon>
        <taxon>Ensete</taxon>
    </lineage>
</organism>
<reference evidence="11 12" key="1">
    <citation type="journal article" date="2014" name="Agronomy (Basel)">
        <title>A Draft Genome Sequence for Ensete ventricosum, the Drought-Tolerant Tree Against Hunger.</title>
        <authorList>
            <person name="Harrison J."/>
            <person name="Moore K.A."/>
            <person name="Paszkiewicz K."/>
            <person name="Jones T."/>
            <person name="Grant M."/>
            <person name="Ambacheew D."/>
            <person name="Muzemil S."/>
            <person name="Studholme D.J."/>
        </authorList>
    </citation>
    <scope>NUCLEOTIDE SEQUENCE [LARGE SCALE GENOMIC DNA]</scope>
</reference>
<evidence type="ECO:0000256" key="7">
    <source>
        <dbReference type="ARBA" id="ARBA00029693"/>
    </source>
</evidence>
<feature type="region of interest" description="Disordered" evidence="9">
    <location>
        <begin position="1"/>
        <end position="43"/>
    </location>
</feature>
<keyword evidence="10" id="KW-0812">Transmembrane</keyword>
<dbReference type="Proteomes" id="UP000287651">
    <property type="component" value="Unassembled WGS sequence"/>
</dbReference>
<keyword evidence="10" id="KW-1133">Transmembrane helix</keyword>
<dbReference type="InterPro" id="IPR035463">
    <property type="entry name" value="Pex13"/>
</dbReference>
<accession>A0A426Z885</accession>